<organism evidence="1 2">
    <name type="scientific">Vermiconidia calcicola</name>
    <dbReference type="NCBI Taxonomy" id="1690605"/>
    <lineage>
        <taxon>Eukaryota</taxon>
        <taxon>Fungi</taxon>
        <taxon>Dikarya</taxon>
        <taxon>Ascomycota</taxon>
        <taxon>Pezizomycotina</taxon>
        <taxon>Dothideomycetes</taxon>
        <taxon>Dothideomycetidae</taxon>
        <taxon>Mycosphaerellales</taxon>
        <taxon>Extremaceae</taxon>
        <taxon>Vermiconidia</taxon>
    </lineage>
</organism>
<sequence length="609" mass="68366">MWSYAIALLTPLFTLTYANEPLAEQVDSTASTQVLEYNAATAYIKFSVSCPACFEDTTTGSTGDADDSLVLELQVNPTTDVWTSEVVLNGQELDISWRDTLARSSQLISVTDSTSHFQQFNLSWIGIVGPPGTVVEEVGITQYTRFRIRPVYGADSISSSAEFIAIMRPSSTRRLPGLMLDSRASSLLRFDDYEDSYSSSGSSTEFDFHDLEKPSENSEANLEVELESLGLLEAQAHELQARIAAKKKAIAYGLKAERDKMCLKHLIRECDGIMCAAKAIAQRMCDKVGIKTDPSFGYAKMKKPHVEHMATLNVQMPNHKQEWHKCADGTMQCAQPTDLTWTMTKDTPAYAFHANDFVHTSNPLVRALQGILALLGISALFAFLRHKCMSMRKRVERAADLEEARNARAYRRAARRAEARKRWDTFIRSLNCFHPRSEPRIEDYEEKRALILQDAFLEQDLDQAEKGEVMEAEIRELRYAHEIVASLVRVDENRYDLATPMHDPPPPMVPLPSTSDFRSRANSTYTLPSYRTESLPDYSSRPSGSQSSSTSGEEITPATSNQDGRSRPMSPLSESSRWTRYTPTSSILAMSPRASEETLRTRPSREARR</sequence>
<evidence type="ECO:0000313" key="1">
    <source>
        <dbReference type="EMBL" id="KAK3713640.1"/>
    </source>
</evidence>
<evidence type="ECO:0000313" key="2">
    <source>
        <dbReference type="Proteomes" id="UP001281147"/>
    </source>
</evidence>
<dbReference type="EMBL" id="JAUTXU010000061">
    <property type="protein sequence ID" value="KAK3713640.1"/>
    <property type="molecule type" value="Genomic_DNA"/>
</dbReference>
<protein>
    <submittedName>
        <fullName evidence="1">Uncharacterized protein</fullName>
    </submittedName>
</protein>
<name>A0ACC3NB38_9PEZI</name>
<accession>A0ACC3NB38</accession>
<dbReference type="Proteomes" id="UP001281147">
    <property type="component" value="Unassembled WGS sequence"/>
</dbReference>
<reference evidence="1" key="1">
    <citation type="submission" date="2023-07" db="EMBL/GenBank/DDBJ databases">
        <title>Black Yeasts Isolated from many extreme environments.</title>
        <authorList>
            <person name="Coleine C."/>
            <person name="Stajich J.E."/>
            <person name="Selbmann L."/>
        </authorList>
    </citation>
    <scope>NUCLEOTIDE SEQUENCE</scope>
    <source>
        <strain evidence="1">CCFEE 5714</strain>
    </source>
</reference>
<proteinExistence type="predicted"/>
<gene>
    <name evidence="1" type="ORF">LTR37_008334</name>
</gene>
<keyword evidence="2" id="KW-1185">Reference proteome</keyword>
<comment type="caution">
    <text evidence="1">The sequence shown here is derived from an EMBL/GenBank/DDBJ whole genome shotgun (WGS) entry which is preliminary data.</text>
</comment>